<feature type="compositionally biased region" description="Low complexity" evidence="1">
    <location>
        <begin position="47"/>
        <end position="57"/>
    </location>
</feature>
<feature type="region of interest" description="Disordered" evidence="1">
    <location>
        <begin position="182"/>
        <end position="415"/>
    </location>
</feature>
<feature type="region of interest" description="Disordered" evidence="1">
    <location>
        <begin position="571"/>
        <end position="739"/>
    </location>
</feature>
<feature type="compositionally biased region" description="Pro residues" evidence="1">
    <location>
        <begin position="296"/>
        <end position="306"/>
    </location>
</feature>
<feature type="compositionally biased region" description="Polar residues" evidence="1">
    <location>
        <begin position="1104"/>
        <end position="1117"/>
    </location>
</feature>
<feature type="region of interest" description="Disordered" evidence="1">
    <location>
        <begin position="1103"/>
        <end position="1145"/>
    </location>
</feature>
<dbReference type="InterPro" id="IPR011993">
    <property type="entry name" value="PH-like_dom_sf"/>
</dbReference>
<dbReference type="PANTHER" id="PTHR12752">
    <property type="entry name" value="PHOSPHOINOSITOL 3-PHOSPHATE-BINDING PROTEIN"/>
    <property type="match status" value="1"/>
</dbReference>
<feature type="compositionally biased region" description="Basic and acidic residues" evidence="1">
    <location>
        <begin position="1242"/>
        <end position="1256"/>
    </location>
</feature>
<evidence type="ECO:0000256" key="1">
    <source>
        <dbReference type="SAM" id="MobiDB-lite"/>
    </source>
</evidence>
<feature type="region of interest" description="Disordered" evidence="1">
    <location>
        <begin position="421"/>
        <end position="440"/>
    </location>
</feature>
<dbReference type="InterPro" id="IPR057971">
    <property type="entry name" value="PKHA4-7_TBCA"/>
</dbReference>
<sequence>MFTCFWQLMSWLDPPVASPPAVFSMATLKKTPNTVTTQPSSRRRPRLSPSSTPLRSPVVKRHPSAPVTIQGWLHKQGSEGLMLWKKRWFVLSDYILFYYKGFEEEKLLGSILLPSYKISPCSSDDKVFRKFSFKAEHTNMRTYYFAAETRESMIQWMNALSLASILQNNSISWDDNRRLNNNINHSNNQGEDNDSGFHGTYRSSSRSKPNNTDPPYSKGGEYGVGGGDRYSMGGGATPQPLYANAPPKPRRLNDASPDRSPEHEYGTSSARGPSYPPQDYPPSSSSSNDPHSSPYQYPPHRAPGPPFNAERRTPDTYGRSNSNTPAHQHASGGPPQPSVTGKVISSKPKGSEYEELHNIQYRARLEQNGQIPSGQVPTKQAARPYSADFLEYELNNGRPQGGTTQPPHLPNGTVQNRLYFNPPQPAKHFSNQPRRPKSSMEFIDNDFDASFWSEENYARKMRQSAIYVSPPASQRATTPSSKHTLDEVPYPTGDIRDEIRYTASLSRVGAYGGDGGKYFQRSASARLPRTTTPDDEDDMELVSMVNSQTSSRDGSERKREESMKRLLEWKQRMLQSPLTRKSSGSSTRGTSNDLSKYYGAKQTQLLRDNLNKQEKENNMAVDNQEEDEEGGKKTEERLSRVEERAPSRIQDGRRSVNSMSRYNSYSSDDEASGSGSMMDRAGDPLPPRVRRHSTSHTKSSPPGGQGPGVGPHPPVSPTTITNCNSGDVPRASLGSKRGNTWGELSVSAGELLGRTHEELVLLLIQLRRQSAGVCKSMEISHREIETQARLADMDTTKRMEHLQKLEELKRHLLELEKQYEKGKPLVNLVDNMVKLGSLYRAGTPLQANGYNPPPPLLRERLEFNHKVQEQRLLAEERKDWDRLSPNHNQLQAKVEQLYHLDRILQEESGTLQSLQQDKEMLENALGSLRHKMHGVHASPAEVERYRRQQRLLERELSRVRSILAHNSKKLEETVAANARLESELVILRQKLQWSRREVSNGSSTSSGPSVAALEAELRRVQALVGDLQRQRQELSAQVKQLTEKSNSLSQQIRPGPTGVAGLSDLEDDEYSEGAGPVGVKRKSLHGWLETDLDSNATHDIAISPCSSFPSSPQNMNHSPLPPHSMNHSPLPPHSVNHSPLPPSSPTSVPLYVNTDPCTISNTSDVKMNDTMPGLYDGGSSSMDEGNVGDCRLTPASPQPTHPHAQPQYCKPIDISEADDRIKRFYGIIPKDKPQEIKTVRIVKRESERRQRDRGDRSGNIGIPLANGNGSVPLGNTVPLGNLLGNAATARRVTVIEESSAESGNELQHNNAATGRYSSPDADTGLLSKCSSLPRGFGRHVAPPPPPPAPRSDSIAALRNIMARSNIKYKTDHHEGSQTRGLSAREQLFGSSSEVSPATTLSSDSPSSSQVSPVFKSEAAKQIIQEVSNKENNGLAVLKPGHGQKRAIPKEKRRHHTVTSSSSSNPFRYDGLTNISRARDDLDMEVALRPRLNGAPDVVRSTLSRTDPVKFSAETIDSLLGTPGKIVIPERYIPETETLSREEKNKRFHKAEAIRKMLSESNLATCADEEPEVEFERPSTLKKKVMDERKQREHLLQLNQILAQQVMEKSKQVAVRAMASLPASARTSQEQIDKEKEGNDNGDSPPPELPLYQQRENYFS</sequence>
<feature type="compositionally biased region" description="Polar residues" evidence="1">
    <location>
        <begin position="1300"/>
        <end position="1316"/>
    </location>
</feature>
<feature type="compositionally biased region" description="Low complexity" evidence="1">
    <location>
        <begin position="281"/>
        <end position="295"/>
    </location>
</feature>
<feature type="region of interest" description="Disordered" evidence="1">
    <location>
        <begin position="32"/>
        <end position="58"/>
    </location>
</feature>
<feature type="region of interest" description="Disordered" evidence="1">
    <location>
        <begin position="470"/>
        <end position="491"/>
    </location>
</feature>
<dbReference type="InterPro" id="IPR001849">
    <property type="entry name" value="PH_domain"/>
</dbReference>
<feature type="compositionally biased region" description="Gly residues" evidence="1">
    <location>
        <begin position="220"/>
        <end position="236"/>
    </location>
</feature>
<dbReference type="InterPro" id="IPR040392">
    <property type="entry name" value="PKHA4-7_PH"/>
</dbReference>
<reference evidence="3" key="1">
    <citation type="submission" date="2021-05" db="EMBL/GenBank/DDBJ databases">
        <authorList>
            <person name="Alioto T."/>
            <person name="Alioto T."/>
            <person name="Gomez Garrido J."/>
        </authorList>
    </citation>
    <scope>NUCLEOTIDE SEQUENCE</scope>
</reference>
<feature type="compositionally biased region" description="Polar residues" evidence="1">
    <location>
        <begin position="367"/>
        <end position="378"/>
    </location>
</feature>
<feature type="compositionally biased region" description="Polar residues" evidence="1">
    <location>
        <begin position="397"/>
        <end position="415"/>
    </location>
</feature>
<name>A0A8D9AJM9_9HEMI</name>
<organism evidence="3">
    <name type="scientific">Cacopsylla melanoneura</name>
    <dbReference type="NCBI Taxonomy" id="428564"/>
    <lineage>
        <taxon>Eukaryota</taxon>
        <taxon>Metazoa</taxon>
        <taxon>Ecdysozoa</taxon>
        <taxon>Arthropoda</taxon>
        <taxon>Hexapoda</taxon>
        <taxon>Insecta</taxon>
        <taxon>Pterygota</taxon>
        <taxon>Neoptera</taxon>
        <taxon>Paraneoptera</taxon>
        <taxon>Hemiptera</taxon>
        <taxon>Sternorrhyncha</taxon>
        <taxon>Psylloidea</taxon>
        <taxon>Psyllidae</taxon>
        <taxon>Psyllinae</taxon>
        <taxon>Cacopsylla</taxon>
    </lineage>
</organism>
<feature type="region of interest" description="Disordered" evidence="1">
    <location>
        <begin position="1433"/>
        <end position="1469"/>
    </location>
</feature>
<dbReference type="SUPFAM" id="SSF50729">
    <property type="entry name" value="PH domain-like"/>
    <property type="match status" value="1"/>
</dbReference>
<feature type="compositionally biased region" description="Basic and acidic residues" evidence="1">
    <location>
        <begin position="251"/>
        <end position="265"/>
    </location>
</feature>
<feature type="region of interest" description="Disordered" evidence="1">
    <location>
        <begin position="1617"/>
        <end position="1659"/>
    </location>
</feature>
<evidence type="ECO:0000259" key="2">
    <source>
        <dbReference type="PROSITE" id="PS50003"/>
    </source>
</evidence>
<evidence type="ECO:0000313" key="3">
    <source>
        <dbReference type="EMBL" id="CAG6765547.1"/>
    </source>
</evidence>
<feature type="region of interest" description="Disordered" evidence="1">
    <location>
        <begin position="1387"/>
        <end position="1413"/>
    </location>
</feature>
<feature type="compositionally biased region" description="Low complexity" evidence="1">
    <location>
        <begin position="579"/>
        <end position="591"/>
    </location>
</feature>
<accession>A0A8D9AJM9</accession>
<dbReference type="PANTHER" id="PTHR12752:SF9">
    <property type="entry name" value="KRAMER, ISOFORM I"/>
    <property type="match status" value="1"/>
</dbReference>
<feature type="region of interest" description="Disordered" evidence="1">
    <location>
        <begin position="513"/>
        <end position="540"/>
    </location>
</feature>
<dbReference type="EMBL" id="HBUF01568469">
    <property type="protein sequence ID" value="CAG6765547.1"/>
    <property type="molecule type" value="Transcribed_RNA"/>
</dbReference>
<feature type="region of interest" description="Disordered" evidence="1">
    <location>
        <begin position="1298"/>
        <end position="1352"/>
    </location>
</feature>
<dbReference type="Pfam" id="PF00169">
    <property type="entry name" value="PH"/>
    <property type="match status" value="1"/>
</dbReference>
<dbReference type="Pfam" id="PF25541">
    <property type="entry name" value="TBCA_PH"/>
    <property type="match status" value="1"/>
</dbReference>
<feature type="compositionally biased region" description="Polar residues" evidence="1">
    <location>
        <begin position="201"/>
        <end position="214"/>
    </location>
</feature>
<feature type="compositionally biased region" description="Polar residues" evidence="1">
    <location>
        <begin position="471"/>
        <end position="482"/>
    </location>
</feature>
<dbReference type="CDD" id="cd13248">
    <property type="entry name" value="PH_PEPP1_2_3"/>
    <property type="match status" value="1"/>
</dbReference>
<proteinExistence type="predicted"/>
<feature type="compositionally biased region" description="Basic residues" evidence="1">
    <location>
        <begin position="1441"/>
        <end position="1456"/>
    </location>
</feature>
<feature type="region of interest" description="Disordered" evidence="1">
    <location>
        <begin position="1042"/>
        <end position="1078"/>
    </location>
</feature>
<feature type="domain" description="PH" evidence="2">
    <location>
        <begin position="66"/>
        <end position="165"/>
    </location>
</feature>
<dbReference type="SMART" id="SM00233">
    <property type="entry name" value="PH"/>
    <property type="match status" value="1"/>
</dbReference>
<feature type="compositionally biased region" description="Low complexity" evidence="1">
    <location>
        <begin position="1395"/>
        <end position="1413"/>
    </location>
</feature>
<feature type="compositionally biased region" description="Polar residues" evidence="1">
    <location>
        <begin position="1042"/>
        <end position="1052"/>
    </location>
</feature>
<feature type="compositionally biased region" description="Polar residues" evidence="1">
    <location>
        <begin position="655"/>
        <end position="666"/>
    </location>
</feature>
<protein>
    <submittedName>
        <fullName evidence="3">Pleckstrin homology domain-containing family A member 7</fullName>
    </submittedName>
</protein>
<dbReference type="Gene3D" id="2.30.29.30">
    <property type="entry name" value="Pleckstrin-homology domain (PH domain)/Phosphotyrosine-binding domain (PTB)"/>
    <property type="match status" value="1"/>
</dbReference>
<feature type="region of interest" description="Disordered" evidence="1">
    <location>
        <begin position="1242"/>
        <end position="1263"/>
    </location>
</feature>
<dbReference type="PROSITE" id="PS50003">
    <property type="entry name" value="PH_DOMAIN"/>
    <property type="match status" value="1"/>
</dbReference>
<feature type="compositionally biased region" description="Basic and acidic residues" evidence="1">
    <location>
        <begin position="630"/>
        <end position="654"/>
    </location>
</feature>